<keyword evidence="2" id="KW-0812">Transmembrane</keyword>
<accession>A0ABP8EUF2</accession>
<evidence type="ECO:0000256" key="2">
    <source>
        <dbReference type="SAM" id="Phobius"/>
    </source>
</evidence>
<dbReference type="EMBL" id="BAABBA010000008">
    <property type="protein sequence ID" value="GAA4287610.1"/>
    <property type="molecule type" value="Genomic_DNA"/>
</dbReference>
<evidence type="ECO:0000313" key="4">
    <source>
        <dbReference type="EMBL" id="GAA4287610.1"/>
    </source>
</evidence>
<evidence type="ECO:0000259" key="3">
    <source>
        <dbReference type="Pfam" id="PF07331"/>
    </source>
</evidence>
<keyword evidence="5" id="KW-1185">Reference proteome</keyword>
<protein>
    <recommendedName>
        <fullName evidence="3">DUF1468 domain-containing protein</fullName>
    </recommendedName>
</protein>
<feature type="transmembrane region" description="Helical" evidence="2">
    <location>
        <begin position="179"/>
        <end position="201"/>
    </location>
</feature>
<reference evidence="5" key="1">
    <citation type="journal article" date="2019" name="Int. J. Syst. Evol. Microbiol.">
        <title>The Global Catalogue of Microorganisms (GCM) 10K type strain sequencing project: providing services to taxonomists for standard genome sequencing and annotation.</title>
        <authorList>
            <consortium name="The Broad Institute Genomics Platform"/>
            <consortium name="The Broad Institute Genome Sequencing Center for Infectious Disease"/>
            <person name="Wu L."/>
            <person name="Ma J."/>
        </authorList>
    </citation>
    <scope>NUCLEOTIDE SEQUENCE [LARGE SCALE GENOMIC DNA]</scope>
    <source>
        <strain evidence="5">JCM 17459</strain>
    </source>
</reference>
<feature type="domain" description="DUF1468" evidence="3">
    <location>
        <begin position="68"/>
        <end position="205"/>
    </location>
</feature>
<sequence>MIRSRKGTPVAPSGQPDGAAPAPAPHVDHRTPPADDLLAHEATEAVDAAEADHAPLARPSRRLEIVCAAIAVAGSGALFLLARAIEVRNETGGIDPRWWPELLGLGGLALGVLLLVAAVLRPPFDRDDLEAATRQGWFRVGLAVALSVAFVLLWPVLGFLVVTPVFLVAATYLFGGRGWKTLIVFPVLMTGFIYLLFHTLLKVPL</sequence>
<evidence type="ECO:0000256" key="1">
    <source>
        <dbReference type="SAM" id="MobiDB-lite"/>
    </source>
</evidence>
<feature type="transmembrane region" description="Helical" evidence="2">
    <location>
        <begin position="102"/>
        <end position="120"/>
    </location>
</feature>
<dbReference type="InterPro" id="IPR009936">
    <property type="entry name" value="DUF1468"/>
</dbReference>
<proteinExistence type="predicted"/>
<gene>
    <name evidence="4" type="ORF">GCM10022262_19690</name>
</gene>
<dbReference type="RefSeq" id="WP_345040482.1">
    <property type="nucleotide sequence ID" value="NZ_BAABBA010000008.1"/>
</dbReference>
<dbReference type="Pfam" id="PF07331">
    <property type="entry name" value="TctB"/>
    <property type="match status" value="1"/>
</dbReference>
<dbReference type="Proteomes" id="UP001499841">
    <property type="component" value="Unassembled WGS sequence"/>
</dbReference>
<feature type="region of interest" description="Disordered" evidence="1">
    <location>
        <begin position="1"/>
        <end position="34"/>
    </location>
</feature>
<keyword evidence="2" id="KW-0472">Membrane</keyword>
<comment type="caution">
    <text evidence="4">The sequence shown here is derived from an EMBL/GenBank/DDBJ whole genome shotgun (WGS) entry which is preliminary data.</text>
</comment>
<feature type="compositionally biased region" description="Low complexity" evidence="1">
    <location>
        <begin position="11"/>
        <end position="21"/>
    </location>
</feature>
<keyword evidence="2" id="KW-1133">Transmembrane helix</keyword>
<feature type="transmembrane region" description="Helical" evidence="2">
    <location>
        <begin position="140"/>
        <end position="173"/>
    </location>
</feature>
<feature type="transmembrane region" description="Helical" evidence="2">
    <location>
        <begin position="63"/>
        <end position="82"/>
    </location>
</feature>
<evidence type="ECO:0000313" key="5">
    <source>
        <dbReference type="Proteomes" id="UP001499841"/>
    </source>
</evidence>
<name>A0ABP8EUF2_9MICO</name>
<organism evidence="4 5">
    <name type="scientific">Georgenia daeguensis</name>
    <dbReference type="NCBI Taxonomy" id="908355"/>
    <lineage>
        <taxon>Bacteria</taxon>
        <taxon>Bacillati</taxon>
        <taxon>Actinomycetota</taxon>
        <taxon>Actinomycetes</taxon>
        <taxon>Micrococcales</taxon>
        <taxon>Bogoriellaceae</taxon>
        <taxon>Georgenia</taxon>
    </lineage>
</organism>